<dbReference type="AlphaFoldDB" id="A0A1I2D3H2"/>
<evidence type="ECO:0000313" key="2">
    <source>
        <dbReference type="Proteomes" id="UP000198964"/>
    </source>
</evidence>
<proteinExistence type="predicted"/>
<dbReference type="Proteomes" id="UP000198964">
    <property type="component" value="Unassembled WGS sequence"/>
</dbReference>
<keyword evidence="2" id="KW-1185">Reference proteome</keyword>
<sequence>MKILYAIQGTGNGHLARATELVPLLQKLGETHVLVSGIQGDLQLPFAIDYQLYGLSFIFGQQGGVDITQTLKKAKPWRFWKGISQLPVHDYDHVISDFEPISAWACKLRKKKCIGLSHQNAVLHPHTPKPKNQDTLGKFILKHYAPSNPTFGFHFQSLGNSFFTPVIRSTIRQAAIQQLNHFTVYLPAYSDQAIISALTPFQHINWQVFSKHTKHAYREGNIWIRPVSLAHFTKSFTTCKGILCTAGFETPAEALYMGKKLCVIPMKNQYEQACNAAFLEAMQIPVLTGLKNQHQAIQHWLEQNQPAPIHYPDQTFEILKKLLQSA</sequence>
<dbReference type="EMBL" id="FONW01000001">
    <property type="protein sequence ID" value="SFE75066.1"/>
    <property type="molecule type" value="Genomic_DNA"/>
</dbReference>
<evidence type="ECO:0008006" key="3">
    <source>
        <dbReference type="Google" id="ProtNLM"/>
    </source>
</evidence>
<dbReference type="SUPFAM" id="SSF53756">
    <property type="entry name" value="UDP-Glycosyltransferase/glycogen phosphorylase"/>
    <property type="match status" value="1"/>
</dbReference>
<protein>
    <recommendedName>
        <fullName evidence="3">Glycosyl transferase</fullName>
    </recommendedName>
</protein>
<organism evidence="1 2">
    <name type="scientific">Sunxiuqinia elliptica</name>
    <dbReference type="NCBI Taxonomy" id="655355"/>
    <lineage>
        <taxon>Bacteria</taxon>
        <taxon>Pseudomonadati</taxon>
        <taxon>Bacteroidota</taxon>
        <taxon>Bacteroidia</taxon>
        <taxon>Marinilabiliales</taxon>
        <taxon>Prolixibacteraceae</taxon>
        <taxon>Sunxiuqinia</taxon>
    </lineage>
</organism>
<dbReference type="RefSeq" id="WP_093918619.1">
    <property type="nucleotide sequence ID" value="NZ_FONW01000001.1"/>
</dbReference>
<name>A0A1I2D3H2_9BACT</name>
<evidence type="ECO:0000313" key="1">
    <source>
        <dbReference type="EMBL" id="SFE75066.1"/>
    </source>
</evidence>
<accession>A0A1I2D3H2</accession>
<gene>
    <name evidence="1" type="ORF">SAMN05216283_101923</name>
</gene>
<reference evidence="1 2" key="1">
    <citation type="submission" date="2016-10" db="EMBL/GenBank/DDBJ databases">
        <authorList>
            <person name="de Groot N.N."/>
        </authorList>
    </citation>
    <scope>NUCLEOTIDE SEQUENCE [LARGE SCALE GENOMIC DNA]</scope>
    <source>
        <strain evidence="1 2">CGMCC 1.9156</strain>
    </source>
</reference>
<dbReference type="STRING" id="655355.SAMN05216283_101923"/>
<dbReference type="Pfam" id="PF13528">
    <property type="entry name" value="Glyco_trans_1_3"/>
    <property type="match status" value="1"/>
</dbReference>